<reference evidence="5 6" key="1">
    <citation type="submission" date="2022-04" db="EMBL/GenBank/DDBJ databases">
        <title>Halobacillus sp. isolated from saltern.</title>
        <authorList>
            <person name="Won M."/>
            <person name="Lee C.-M."/>
            <person name="Woen H.-Y."/>
            <person name="Kwon S.-W."/>
        </authorList>
    </citation>
    <scope>NUCLEOTIDE SEQUENCE [LARGE SCALE GENOMIC DNA]</scope>
    <source>
        <strain evidence="5 6">SSTM10-2</strain>
    </source>
</reference>
<sequence length="161" mass="18785">MDIRFKIGSTKFNYRAVGILVEQNHVLLHKQWDEHHWSLPGGGVEIGEPADKAVVREIKEELGWDTKVKNLSWVVENFFQYNQENFHELGFYYILSSRGKHPMFGTDPFHGEEGQRLIYQWFPISELVSMHLQPPFLAEGLQNIPSVTQHLVQEDIEVKKL</sequence>
<dbReference type="InterPro" id="IPR000086">
    <property type="entry name" value="NUDIX_hydrolase_dom"/>
</dbReference>
<evidence type="ECO:0000313" key="5">
    <source>
        <dbReference type="EMBL" id="UOQ95475.1"/>
    </source>
</evidence>
<comment type="similarity">
    <text evidence="3">Belongs to the Nudix hydrolase family.</text>
</comment>
<dbReference type="EMBL" id="CP095074">
    <property type="protein sequence ID" value="UOQ95475.1"/>
    <property type="molecule type" value="Genomic_DNA"/>
</dbReference>
<dbReference type="CDD" id="cd04688">
    <property type="entry name" value="NUDIX_Hydrolase"/>
    <property type="match status" value="1"/>
</dbReference>
<dbReference type="PANTHER" id="PTHR43046">
    <property type="entry name" value="GDP-MANNOSE MANNOSYL HYDROLASE"/>
    <property type="match status" value="1"/>
</dbReference>
<evidence type="ECO:0000256" key="3">
    <source>
        <dbReference type="RuleBase" id="RU003476"/>
    </source>
</evidence>
<keyword evidence="2 3" id="KW-0378">Hydrolase</keyword>
<organism evidence="5 6">
    <name type="scientific">Halobacillus shinanisalinarum</name>
    <dbReference type="NCBI Taxonomy" id="2932258"/>
    <lineage>
        <taxon>Bacteria</taxon>
        <taxon>Bacillati</taxon>
        <taxon>Bacillota</taxon>
        <taxon>Bacilli</taxon>
        <taxon>Bacillales</taxon>
        <taxon>Bacillaceae</taxon>
        <taxon>Halobacillus</taxon>
    </lineage>
</organism>
<dbReference type="PANTHER" id="PTHR43046:SF14">
    <property type="entry name" value="MUTT_NUDIX FAMILY PROTEIN"/>
    <property type="match status" value="1"/>
</dbReference>
<dbReference type="Proteomes" id="UP000831880">
    <property type="component" value="Chromosome"/>
</dbReference>
<dbReference type="Gene3D" id="3.90.79.10">
    <property type="entry name" value="Nucleoside Triphosphate Pyrophosphohydrolase"/>
    <property type="match status" value="1"/>
</dbReference>
<keyword evidence="6" id="KW-1185">Reference proteome</keyword>
<evidence type="ECO:0000259" key="4">
    <source>
        <dbReference type="PROSITE" id="PS51462"/>
    </source>
</evidence>
<evidence type="ECO:0000256" key="2">
    <source>
        <dbReference type="ARBA" id="ARBA00022801"/>
    </source>
</evidence>
<dbReference type="InterPro" id="IPR020476">
    <property type="entry name" value="Nudix_hydrolase"/>
</dbReference>
<dbReference type="PRINTS" id="PR00502">
    <property type="entry name" value="NUDIXFAMILY"/>
</dbReference>
<evidence type="ECO:0000313" key="6">
    <source>
        <dbReference type="Proteomes" id="UP000831880"/>
    </source>
</evidence>
<name>A0ABY4H5U6_9BACI</name>
<dbReference type="SUPFAM" id="SSF55811">
    <property type="entry name" value="Nudix"/>
    <property type="match status" value="1"/>
</dbReference>
<protein>
    <submittedName>
        <fullName evidence="5">NUDIX domain-containing protein</fullName>
    </submittedName>
</protein>
<dbReference type="InterPro" id="IPR020084">
    <property type="entry name" value="NUDIX_hydrolase_CS"/>
</dbReference>
<dbReference type="PROSITE" id="PS51462">
    <property type="entry name" value="NUDIX"/>
    <property type="match status" value="1"/>
</dbReference>
<comment type="cofactor">
    <cofactor evidence="1">
        <name>Mg(2+)</name>
        <dbReference type="ChEBI" id="CHEBI:18420"/>
    </cofactor>
</comment>
<proteinExistence type="inferred from homology"/>
<dbReference type="RefSeq" id="WP_244755328.1">
    <property type="nucleotide sequence ID" value="NZ_CP095074.1"/>
</dbReference>
<evidence type="ECO:0000256" key="1">
    <source>
        <dbReference type="ARBA" id="ARBA00001946"/>
    </source>
</evidence>
<dbReference type="PROSITE" id="PS00893">
    <property type="entry name" value="NUDIX_BOX"/>
    <property type="match status" value="1"/>
</dbReference>
<gene>
    <name evidence="5" type="ORF">MUO14_11430</name>
</gene>
<dbReference type="InterPro" id="IPR015797">
    <property type="entry name" value="NUDIX_hydrolase-like_dom_sf"/>
</dbReference>
<accession>A0ABY4H5U6</accession>
<dbReference type="Pfam" id="PF00293">
    <property type="entry name" value="NUDIX"/>
    <property type="match status" value="1"/>
</dbReference>
<feature type="domain" description="Nudix hydrolase" evidence="4">
    <location>
        <begin position="10"/>
        <end position="145"/>
    </location>
</feature>